<dbReference type="InParanoid" id="A0A0R0GJM5"/>
<reference evidence="2" key="2">
    <citation type="submission" date="2018-02" db="UniProtKB">
        <authorList>
            <consortium name="EnsemblPlants"/>
        </authorList>
    </citation>
    <scope>IDENTIFICATION</scope>
    <source>
        <strain evidence="2">Williams 82</strain>
    </source>
</reference>
<reference evidence="1" key="3">
    <citation type="submission" date="2018-07" db="EMBL/GenBank/DDBJ databases">
        <title>WGS assembly of Glycine max.</title>
        <authorList>
            <person name="Schmutz J."/>
            <person name="Cannon S."/>
            <person name="Schlueter J."/>
            <person name="Ma J."/>
            <person name="Mitros T."/>
            <person name="Nelson W."/>
            <person name="Hyten D."/>
            <person name="Song Q."/>
            <person name="Thelen J."/>
            <person name="Cheng J."/>
            <person name="Xu D."/>
            <person name="Hellsten U."/>
            <person name="May G."/>
            <person name="Yu Y."/>
            <person name="Sakurai T."/>
            <person name="Umezawa T."/>
            <person name="Bhattacharyya M."/>
            <person name="Sandhu D."/>
            <person name="Valliyodan B."/>
            <person name="Lindquist E."/>
            <person name="Peto M."/>
            <person name="Grant D."/>
            <person name="Shu S."/>
            <person name="Goodstein D."/>
            <person name="Barry K."/>
            <person name="Futrell-Griggs M."/>
            <person name="Abernathy B."/>
            <person name="Du J."/>
            <person name="Tian Z."/>
            <person name="Zhu L."/>
            <person name="Gill N."/>
            <person name="Joshi T."/>
            <person name="Libault M."/>
            <person name="Sethuraman A."/>
            <person name="Zhang X."/>
            <person name="Shinozaki K."/>
            <person name="Nguyen H."/>
            <person name="Wing R."/>
            <person name="Cregan P."/>
            <person name="Specht J."/>
            <person name="Grimwood J."/>
            <person name="Rokhsar D."/>
            <person name="Stacey G."/>
            <person name="Shoemaker R."/>
            <person name="Jackson S."/>
        </authorList>
    </citation>
    <scope>NUCLEOTIDE SEQUENCE</scope>
    <source>
        <tissue evidence="1">Callus</tissue>
    </source>
</reference>
<reference evidence="1 2" key="1">
    <citation type="journal article" date="2010" name="Nature">
        <title>Genome sequence of the palaeopolyploid soybean.</title>
        <authorList>
            <person name="Schmutz J."/>
            <person name="Cannon S.B."/>
            <person name="Schlueter J."/>
            <person name="Ma J."/>
            <person name="Mitros T."/>
            <person name="Nelson W."/>
            <person name="Hyten D.L."/>
            <person name="Song Q."/>
            <person name="Thelen J.J."/>
            <person name="Cheng J."/>
            <person name="Xu D."/>
            <person name="Hellsten U."/>
            <person name="May G.D."/>
            <person name="Yu Y."/>
            <person name="Sakurai T."/>
            <person name="Umezawa T."/>
            <person name="Bhattacharyya M.K."/>
            <person name="Sandhu D."/>
            <person name="Valliyodan B."/>
            <person name="Lindquist E."/>
            <person name="Peto M."/>
            <person name="Grant D."/>
            <person name="Shu S."/>
            <person name="Goodstein D."/>
            <person name="Barry K."/>
            <person name="Futrell-Griggs M."/>
            <person name="Abernathy B."/>
            <person name="Du J."/>
            <person name="Tian Z."/>
            <person name="Zhu L."/>
            <person name="Gill N."/>
            <person name="Joshi T."/>
            <person name="Libault M."/>
            <person name="Sethuraman A."/>
            <person name="Zhang X.-C."/>
            <person name="Shinozaki K."/>
            <person name="Nguyen H.T."/>
            <person name="Wing R.A."/>
            <person name="Cregan P."/>
            <person name="Specht J."/>
            <person name="Grimwood J."/>
            <person name="Rokhsar D."/>
            <person name="Stacey G."/>
            <person name="Shoemaker R.C."/>
            <person name="Jackson S.A."/>
        </authorList>
    </citation>
    <scope>NUCLEOTIDE SEQUENCE [LARGE SCALE GENOMIC DNA]</scope>
    <source>
        <strain evidence="2">cv. Williams 82</strain>
        <tissue evidence="1">Callus</tissue>
    </source>
</reference>
<sequence>MCSSSVHRLRRIPRSEAFTVPFNLCEGMP</sequence>
<protein>
    <submittedName>
        <fullName evidence="1 2">Uncharacterized protein</fullName>
    </submittedName>
</protein>
<name>A0A0R0GJM5_SOYBN</name>
<evidence type="ECO:0000313" key="1">
    <source>
        <dbReference type="EMBL" id="KRH18657.1"/>
    </source>
</evidence>
<dbReference type="Gramene" id="KRH18657">
    <property type="protein sequence ID" value="KRH18657"/>
    <property type="gene ID" value="GLYMA_13G074300"/>
</dbReference>
<accession>A0A0R0GJM5</accession>
<dbReference type="EnsemblPlants" id="KRH18657">
    <property type="protein sequence ID" value="KRH18657"/>
    <property type="gene ID" value="GLYMA_13G074300"/>
</dbReference>
<evidence type="ECO:0000313" key="3">
    <source>
        <dbReference type="Proteomes" id="UP000008827"/>
    </source>
</evidence>
<evidence type="ECO:0000313" key="2">
    <source>
        <dbReference type="EnsemblPlants" id="KRH18657"/>
    </source>
</evidence>
<gene>
    <name evidence="1" type="ORF">GLYMA_13G074300</name>
</gene>
<dbReference type="Proteomes" id="UP000008827">
    <property type="component" value="Chromosome 13"/>
</dbReference>
<keyword evidence="3" id="KW-1185">Reference proteome</keyword>
<dbReference type="EMBL" id="CM000846">
    <property type="protein sequence ID" value="KRH18657.1"/>
    <property type="molecule type" value="Genomic_DNA"/>
</dbReference>
<organism evidence="1">
    <name type="scientific">Glycine max</name>
    <name type="common">Soybean</name>
    <name type="synonym">Glycine hispida</name>
    <dbReference type="NCBI Taxonomy" id="3847"/>
    <lineage>
        <taxon>Eukaryota</taxon>
        <taxon>Viridiplantae</taxon>
        <taxon>Streptophyta</taxon>
        <taxon>Embryophyta</taxon>
        <taxon>Tracheophyta</taxon>
        <taxon>Spermatophyta</taxon>
        <taxon>Magnoliopsida</taxon>
        <taxon>eudicotyledons</taxon>
        <taxon>Gunneridae</taxon>
        <taxon>Pentapetalae</taxon>
        <taxon>rosids</taxon>
        <taxon>fabids</taxon>
        <taxon>Fabales</taxon>
        <taxon>Fabaceae</taxon>
        <taxon>Papilionoideae</taxon>
        <taxon>50 kb inversion clade</taxon>
        <taxon>NPAAA clade</taxon>
        <taxon>indigoferoid/millettioid clade</taxon>
        <taxon>Phaseoleae</taxon>
        <taxon>Glycine</taxon>
        <taxon>Glycine subgen. Soja</taxon>
    </lineage>
</organism>
<dbReference type="AlphaFoldDB" id="A0A0R0GJM5"/>
<proteinExistence type="predicted"/>